<organism evidence="1 2">
    <name type="scientific">Parachaetomium inaequale</name>
    <dbReference type="NCBI Taxonomy" id="2588326"/>
    <lineage>
        <taxon>Eukaryota</taxon>
        <taxon>Fungi</taxon>
        <taxon>Dikarya</taxon>
        <taxon>Ascomycota</taxon>
        <taxon>Pezizomycotina</taxon>
        <taxon>Sordariomycetes</taxon>
        <taxon>Sordariomycetidae</taxon>
        <taxon>Sordariales</taxon>
        <taxon>Chaetomiaceae</taxon>
        <taxon>Parachaetomium</taxon>
    </lineage>
</organism>
<protein>
    <submittedName>
        <fullName evidence="1">Uncharacterized protein</fullName>
    </submittedName>
</protein>
<gene>
    <name evidence="1" type="ORF">C8A01DRAFT_41001</name>
</gene>
<evidence type="ECO:0000313" key="1">
    <source>
        <dbReference type="EMBL" id="KAK4032540.1"/>
    </source>
</evidence>
<dbReference type="SUPFAM" id="SSF53067">
    <property type="entry name" value="Actin-like ATPase domain"/>
    <property type="match status" value="1"/>
</dbReference>
<reference evidence="2" key="1">
    <citation type="journal article" date="2023" name="Mol. Phylogenet. Evol.">
        <title>Genome-scale phylogeny and comparative genomics of the fungal order Sordariales.</title>
        <authorList>
            <person name="Hensen N."/>
            <person name="Bonometti L."/>
            <person name="Westerberg I."/>
            <person name="Brannstrom I.O."/>
            <person name="Guillou S."/>
            <person name="Cros-Aarteil S."/>
            <person name="Calhoun S."/>
            <person name="Haridas S."/>
            <person name="Kuo A."/>
            <person name="Mondo S."/>
            <person name="Pangilinan J."/>
            <person name="Riley R."/>
            <person name="LaButti K."/>
            <person name="Andreopoulos B."/>
            <person name="Lipzen A."/>
            <person name="Chen C."/>
            <person name="Yan M."/>
            <person name="Daum C."/>
            <person name="Ng V."/>
            <person name="Clum A."/>
            <person name="Steindorff A."/>
            <person name="Ohm R.A."/>
            <person name="Martin F."/>
            <person name="Silar P."/>
            <person name="Natvig D.O."/>
            <person name="Lalanne C."/>
            <person name="Gautier V."/>
            <person name="Ament-Velasquez S.L."/>
            <person name="Kruys A."/>
            <person name="Hutchinson M.I."/>
            <person name="Powell A.J."/>
            <person name="Barry K."/>
            <person name="Miller A.N."/>
            <person name="Grigoriev I.V."/>
            <person name="Debuchy R."/>
            <person name="Gladieux P."/>
            <person name="Hiltunen Thoren M."/>
            <person name="Johannesson H."/>
        </authorList>
    </citation>
    <scope>NUCLEOTIDE SEQUENCE [LARGE SCALE GENOMIC DNA]</scope>
    <source>
        <strain evidence="2">CBS 284.82</strain>
    </source>
</reference>
<proteinExistence type="predicted"/>
<keyword evidence="2" id="KW-1185">Reference proteome</keyword>
<dbReference type="PANTHER" id="PTHR14187">
    <property type="entry name" value="ALPHA KINASE/ELONGATION FACTOR 2 KINASE"/>
    <property type="match status" value="1"/>
</dbReference>
<dbReference type="AlphaFoldDB" id="A0AAN6P868"/>
<name>A0AAN6P868_9PEZI</name>
<evidence type="ECO:0000313" key="2">
    <source>
        <dbReference type="Proteomes" id="UP001303115"/>
    </source>
</evidence>
<accession>A0AAN6P868</accession>
<dbReference type="InterPro" id="IPR043129">
    <property type="entry name" value="ATPase_NBD"/>
</dbReference>
<feature type="non-terminal residue" evidence="1">
    <location>
        <position position="154"/>
    </location>
</feature>
<dbReference type="Proteomes" id="UP001303115">
    <property type="component" value="Unassembled WGS sequence"/>
</dbReference>
<comment type="caution">
    <text evidence="1">The sequence shown here is derived from an EMBL/GenBank/DDBJ whole genome shotgun (WGS) entry which is preliminary data.</text>
</comment>
<dbReference type="PANTHER" id="PTHR14187:SF5">
    <property type="entry name" value="HEAT SHOCK 70 KDA PROTEIN 12A"/>
    <property type="match status" value="1"/>
</dbReference>
<dbReference type="EMBL" id="MU854597">
    <property type="protein sequence ID" value="KAK4032540.1"/>
    <property type="molecule type" value="Genomic_DNA"/>
</dbReference>
<sequence length="154" mass="16729">MASMGPEVGNTVIIGIDFGTTYSGVAFTCSKKIDSIEVIASWDSELPSNCDEDKTPTAISFGPQNQVTWGYNIPFDAEQAKWFKLLLIDDKDLPDEVRGSDKIREARAYLEKHNITTAGDTFVVADCGGGTADIISYEVVTISPMVVRNASKAR</sequence>
<dbReference type="Gene3D" id="3.30.420.40">
    <property type="match status" value="1"/>
</dbReference>